<organism evidence="4 5">
    <name type="scientific">candidate division MSBL1 archaeon SCGC-AAA382A03</name>
    <dbReference type="NCBI Taxonomy" id="1698278"/>
    <lineage>
        <taxon>Archaea</taxon>
        <taxon>Methanobacteriati</taxon>
        <taxon>Methanobacteriota</taxon>
        <taxon>candidate division MSBL1</taxon>
    </lineage>
</organism>
<dbReference type="InterPro" id="IPR003010">
    <property type="entry name" value="C-N_Hydrolase"/>
</dbReference>
<gene>
    <name evidence="4" type="ORF">AKJ49_01675</name>
</gene>
<evidence type="ECO:0000259" key="3">
    <source>
        <dbReference type="PROSITE" id="PS50263"/>
    </source>
</evidence>
<dbReference type="EMBL" id="LHYC01000044">
    <property type="protein sequence ID" value="KXB04821.1"/>
    <property type="molecule type" value="Genomic_DNA"/>
</dbReference>
<dbReference type="Proteomes" id="UP000070549">
    <property type="component" value="Unassembled WGS sequence"/>
</dbReference>
<reference evidence="4 5" key="1">
    <citation type="journal article" date="2016" name="Sci. Rep.">
        <title>Metabolic traits of an uncultured archaeal lineage -MSBL1- from brine pools of the Red Sea.</title>
        <authorList>
            <person name="Mwirichia R."/>
            <person name="Alam I."/>
            <person name="Rashid M."/>
            <person name="Vinu M."/>
            <person name="Ba-Alawi W."/>
            <person name="Anthony Kamau A."/>
            <person name="Kamanda Ngugi D."/>
            <person name="Goker M."/>
            <person name="Klenk H.P."/>
            <person name="Bajic V."/>
            <person name="Stingl U."/>
        </authorList>
    </citation>
    <scope>NUCLEOTIDE SEQUENCE [LARGE SCALE GENOMIC DNA]</scope>
    <source>
        <strain evidence="4">SCGC-AAA382A03</strain>
    </source>
</reference>
<dbReference type="InterPro" id="IPR036526">
    <property type="entry name" value="C-N_Hydrolase_sf"/>
</dbReference>
<comment type="caution">
    <text evidence="4">The sequence shown here is derived from an EMBL/GenBank/DDBJ whole genome shotgun (WGS) entry which is preliminary data.</text>
</comment>
<comment type="similarity">
    <text evidence="1">Belongs to the carbon-nitrogen hydrolase superfamily. Nitrilase family.</text>
</comment>
<evidence type="ECO:0000313" key="5">
    <source>
        <dbReference type="Proteomes" id="UP000070549"/>
    </source>
</evidence>
<dbReference type="Pfam" id="PF00795">
    <property type="entry name" value="CN_hydrolase"/>
    <property type="match status" value="1"/>
</dbReference>
<dbReference type="AlphaFoldDB" id="A0A133VEG9"/>
<dbReference type="Gene3D" id="3.60.110.10">
    <property type="entry name" value="Carbon-nitrogen hydrolase"/>
    <property type="match status" value="1"/>
</dbReference>
<keyword evidence="2" id="KW-0175">Coiled coil</keyword>
<evidence type="ECO:0000313" key="4">
    <source>
        <dbReference type="EMBL" id="KXB04821.1"/>
    </source>
</evidence>
<dbReference type="GO" id="GO:0003824">
    <property type="term" value="F:catalytic activity"/>
    <property type="evidence" value="ECO:0007669"/>
    <property type="project" value="InterPro"/>
</dbReference>
<dbReference type="InterPro" id="IPR044149">
    <property type="entry name" value="Nitrilases_CHs"/>
</dbReference>
<evidence type="ECO:0000256" key="1">
    <source>
        <dbReference type="ARBA" id="ARBA00008129"/>
    </source>
</evidence>
<feature type="coiled-coil region" evidence="2">
    <location>
        <begin position="214"/>
        <end position="241"/>
    </location>
</feature>
<dbReference type="SUPFAM" id="SSF56317">
    <property type="entry name" value="Carbon-nitrogen hydrolase"/>
    <property type="match status" value="1"/>
</dbReference>
<dbReference type="PANTHER" id="PTHR46044">
    <property type="entry name" value="NITRILASE"/>
    <property type="match status" value="1"/>
</dbReference>
<dbReference type="PANTHER" id="PTHR46044:SF1">
    <property type="entry name" value="CN HYDROLASE DOMAIN-CONTAINING PROTEIN"/>
    <property type="match status" value="1"/>
</dbReference>
<name>A0A133VEG9_9EURY</name>
<feature type="domain" description="CN hydrolase" evidence="3">
    <location>
        <begin position="1"/>
        <end position="166"/>
    </location>
</feature>
<proteinExistence type="inferred from homology"/>
<dbReference type="PROSITE" id="PS50263">
    <property type="entry name" value="CN_HYDROLASE"/>
    <property type="match status" value="1"/>
</dbReference>
<keyword evidence="5" id="KW-1185">Reference proteome</keyword>
<accession>A0A133VEG9</accession>
<protein>
    <recommendedName>
        <fullName evidence="3">CN hydrolase domain-containing protein</fullName>
    </recommendedName>
</protein>
<evidence type="ECO:0000256" key="2">
    <source>
        <dbReference type="SAM" id="Coils"/>
    </source>
</evidence>
<sequence length="241" mass="27090">MYNSILYIGPEGEILGTHRKINITVQELLYHTRGGGGDNLKVFDTDLGKLSGLICGEHYQPTLMQYILTQGSQVNCSLWPGYFDYPGAYSLKTIIPAMTKGVCIAGQLFAVLSSCYVPENERPDDFYRNNAFDQIFGGSCIINPVGETVAGPVYDEETIIYHDIDLGTIPLAKSVVNLTGIYSRWDLINLNVRQKQYEPLQPLETTETEKTVEHEISSKQVEELKAKIEKIEEKLQTEEEE</sequence>